<dbReference type="RefSeq" id="XP_025487664.1">
    <property type="nucleotide sequence ID" value="XM_025640265.1"/>
</dbReference>
<keyword evidence="1" id="KW-0560">Oxidoreductase</keyword>
<dbReference type="InterPro" id="IPR057326">
    <property type="entry name" value="KR_dom"/>
</dbReference>
<dbReference type="SMART" id="SM00822">
    <property type="entry name" value="PKS_KR"/>
    <property type="match status" value="1"/>
</dbReference>
<dbReference type="PANTHER" id="PTHR10366:SF564">
    <property type="entry name" value="STEROL-4-ALPHA-CARBOXYLATE 3-DEHYDROGENASE, DECARBOXYLATING"/>
    <property type="match status" value="1"/>
</dbReference>
<evidence type="ECO:0000256" key="2">
    <source>
        <dbReference type="ARBA" id="ARBA00023445"/>
    </source>
</evidence>
<dbReference type="InterPro" id="IPR001509">
    <property type="entry name" value="Epimerase_deHydtase"/>
</dbReference>
<dbReference type="Pfam" id="PF01370">
    <property type="entry name" value="Epimerase"/>
    <property type="match status" value="1"/>
</dbReference>
<feature type="domain" description="Ketoreductase" evidence="3">
    <location>
        <begin position="6"/>
        <end position="206"/>
    </location>
</feature>
<dbReference type="InterPro" id="IPR036291">
    <property type="entry name" value="NAD(P)-bd_dom_sf"/>
</dbReference>
<dbReference type="InterPro" id="IPR050425">
    <property type="entry name" value="NAD(P)_dehydrat-like"/>
</dbReference>
<reference evidence="4 5" key="1">
    <citation type="submission" date="2016-12" db="EMBL/GenBank/DDBJ databases">
        <title>The genomes of Aspergillus section Nigri reveals drivers in fungal speciation.</title>
        <authorList>
            <consortium name="DOE Joint Genome Institute"/>
            <person name="Vesth T.C."/>
            <person name="Nybo J."/>
            <person name="Theobald S."/>
            <person name="Brandl J."/>
            <person name="Frisvad J.C."/>
            <person name="Nielsen K.F."/>
            <person name="Lyhne E.K."/>
            <person name="Kogle M.E."/>
            <person name="Kuo A."/>
            <person name="Riley R."/>
            <person name="Clum A."/>
            <person name="Nolan M."/>
            <person name="Lipzen A."/>
            <person name="Salamov A."/>
            <person name="Henrissat B."/>
            <person name="Wiebenga A."/>
            <person name="De Vries R.P."/>
            <person name="Grigoriev I.V."/>
            <person name="Mortensen U.H."/>
            <person name="Andersen M.R."/>
            <person name="Baker S.E."/>
        </authorList>
    </citation>
    <scope>NUCLEOTIDE SEQUENCE [LARGE SCALE GENOMIC DNA]</scope>
    <source>
        <strain evidence="4 5">CBS 121591</strain>
    </source>
</reference>
<evidence type="ECO:0000313" key="4">
    <source>
        <dbReference type="EMBL" id="PYH77464.1"/>
    </source>
</evidence>
<dbReference type="CDD" id="cd05227">
    <property type="entry name" value="AR_SDR_e"/>
    <property type="match status" value="1"/>
</dbReference>
<organism evidence="4 5">
    <name type="scientific">Aspergillus uvarum CBS 121591</name>
    <dbReference type="NCBI Taxonomy" id="1448315"/>
    <lineage>
        <taxon>Eukaryota</taxon>
        <taxon>Fungi</taxon>
        <taxon>Dikarya</taxon>
        <taxon>Ascomycota</taxon>
        <taxon>Pezizomycotina</taxon>
        <taxon>Eurotiomycetes</taxon>
        <taxon>Eurotiomycetidae</taxon>
        <taxon>Eurotiales</taxon>
        <taxon>Aspergillaceae</taxon>
        <taxon>Aspergillus</taxon>
        <taxon>Aspergillus subgen. Circumdati</taxon>
    </lineage>
</organism>
<accession>A0A319BXK6</accession>
<dbReference type="OrthoDB" id="2735536at2759"/>
<dbReference type="Proteomes" id="UP000248340">
    <property type="component" value="Unassembled WGS sequence"/>
</dbReference>
<dbReference type="AlphaFoldDB" id="A0A319BXK6"/>
<comment type="similarity">
    <text evidence="2">Belongs to the NAD(P)-dependent epimerase/dehydratase family. Dihydroflavonol-4-reductase subfamily.</text>
</comment>
<gene>
    <name evidence="4" type="ORF">BO82DRAFT_423751</name>
</gene>
<dbReference type="STRING" id="1448315.A0A319BXK6"/>
<dbReference type="GeneID" id="37143007"/>
<dbReference type="FunFam" id="3.40.50.720:FF:000191">
    <property type="entry name" value="Methylglyoxal reductase (NADPH-dependent)"/>
    <property type="match status" value="1"/>
</dbReference>
<name>A0A319BXK6_9EURO</name>
<dbReference type="SUPFAM" id="SSF51735">
    <property type="entry name" value="NAD(P)-binding Rossmann-fold domains"/>
    <property type="match status" value="1"/>
</dbReference>
<dbReference type="EMBL" id="KZ821741">
    <property type="protein sequence ID" value="PYH77464.1"/>
    <property type="molecule type" value="Genomic_DNA"/>
</dbReference>
<dbReference type="Gene3D" id="3.40.50.720">
    <property type="entry name" value="NAD(P)-binding Rossmann-like Domain"/>
    <property type="match status" value="1"/>
</dbReference>
<keyword evidence="5" id="KW-1185">Reference proteome</keyword>
<dbReference type="VEuPathDB" id="FungiDB:BO82DRAFT_423751"/>
<dbReference type="GO" id="GO:0016616">
    <property type="term" value="F:oxidoreductase activity, acting on the CH-OH group of donors, NAD or NADP as acceptor"/>
    <property type="evidence" value="ECO:0007669"/>
    <property type="project" value="TreeGrafter"/>
</dbReference>
<evidence type="ECO:0000256" key="1">
    <source>
        <dbReference type="ARBA" id="ARBA00023002"/>
    </source>
</evidence>
<sequence length="350" mass="38123">MSPTDQVILITGASGFVASHIVHDFLRAGYKVRGTVRSAATADKVRQSFPQYAAEQLSLVIVEDVAQPGAFDTAVEGVHGVIHTAAPFQVFAVEDNERDLLKPAIDGTLNILQAVHRLAPKVQRVVLTSSFAAMADHSKGRWPGHVYSEQDWNNTPYEVAAAPGAPAGLAYSTAKALAERAAWDYVRANQPGFTIATILPPLIYGPNINATADLTRLNTSSMDLYRLMAPASRASDPVPENLFWSFADVRDVAHAHLRAYEVPAAGNERFFICTGNFTYQQFLDALRAGIPEIRDRVPVGRPGTGEVPSDVYTVDTSKSRRILGLEYHSLEETIVDAARSLLRLEKAERG</sequence>
<evidence type="ECO:0000313" key="5">
    <source>
        <dbReference type="Proteomes" id="UP000248340"/>
    </source>
</evidence>
<proteinExistence type="inferred from homology"/>
<protein>
    <submittedName>
        <fullName evidence="4">NAD(P)-binding protein</fullName>
    </submittedName>
</protein>
<evidence type="ECO:0000259" key="3">
    <source>
        <dbReference type="SMART" id="SM00822"/>
    </source>
</evidence>
<dbReference type="PANTHER" id="PTHR10366">
    <property type="entry name" value="NAD DEPENDENT EPIMERASE/DEHYDRATASE"/>
    <property type="match status" value="1"/>
</dbReference>